<dbReference type="Pfam" id="PF03837">
    <property type="entry name" value="RecT"/>
    <property type="match status" value="1"/>
</dbReference>
<dbReference type="AlphaFoldDB" id="A0A2W5N972"/>
<dbReference type="GO" id="GO:0003677">
    <property type="term" value="F:DNA binding"/>
    <property type="evidence" value="ECO:0007669"/>
    <property type="project" value="InterPro"/>
</dbReference>
<organism evidence="2 3">
    <name type="scientific">Rhodovulum sulfidophilum</name>
    <name type="common">Rhodobacter sulfidophilus</name>
    <dbReference type="NCBI Taxonomy" id="35806"/>
    <lineage>
        <taxon>Bacteria</taxon>
        <taxon>Pseudomonadati</taxon>
        <taxon>Pseudomonadota</taxon>
        <taxon>Alphaproteobacteria</taxon>
        <taxon>Rhodobacterales</taxon>
        <taxon>Paracoccaceae</taxon>
        <taxon>Rhodovulum</taxon>
    </lineage>
</organism>
<feature type="region of interest" description="Disordered" evidence="1">
    <location>
        <begin position="240"/>
        <end position="283"/>
    </location>
</feature>
<reference evidence="2 3" key="1">
    <citation type="submission" date="2017-08" db="EMBL/GenBank/DDBJ databases">
        <title>Infants hospitalized years apart are colonized by the same room-sourced microbial strains.</title>
        <authorList>
            <person name="Brooks B."/>
            <person name="Olm M.R."/>
            <person name="Firek B.A."/>
            <person name="Baker R."/>
            <person name="Thomas B.C."/>
            <person name="Morowitz M.J."/>
            <person name="Banfield J.F."/>
        </authorList>
    </citation>
    <scope>NUCLEOTIDE SEQUENCE [LARGE SCALE GENOMIC DNA]</scope>
    <source>
        <strain evidence="2">S2_005_002_R2_34</strain>
    </source>
</reference>
<protein>
    <recommendedName>
        <fullName evidence="4">Phage recombination protein Bet</fullName>
    </recommendedName>
</protein>
<feature type="compositionally biased region" description="Polar residues" evidence="1">
    <location>
        <begin position="246"/>
        <end position="256"/>
    </location>
</feature>
<evidence type="ECO:0000313" key="2">
    <source>
        <dbReference type="EMBL" id="PZQ48829.1"/>
    </source>
</evidence>
<accession>A0A2W5N972</accession>
<evidence type="ECO:0000313" key="3">
    <source>
        <dbReference type="Proteomes" id="UP000249185"/>
    </source>
</evidence>
<name>A0A2W5N972_RHOSU</name>
<dbReference type="Proteomes" id="UP000249185">
    <property type="component" value="Unassembled WGS sequence"/>
</dbReference>
<gene>
    <name evidence="2" type="ORF">DI556_13520</name>
</gene>
<evidence type="ECO:0008006" key="4">
    <source>
        <dbReference type="Google" id="ProtNLM"/>
    </source>
</evidence>
<evidence type="ECO:0000256" key="1">
    <source>
        <dbReference type="SAM" id="MobiDB-lite"/>
    </source>
</evidence>
<proteinExistence type="predicted"/>
<dbReference type="GO" id="GO:0006259">
    <property type="term" value="P:DNA metabolic process"/>
    <property type="evidence" value="ECO:0007669"/>
    <property type="project" value="InterPro"/>
</dbReference>
<sequence length="407" mass="44383">MTNQNHDFTGRLVTRLPFPEADAKDRGIAISEWNALLSEFRGVTDPASILMAYDWAKARGLVAVQGHVNIISQKTSVRLPSGKYEDRYVDEVWLTQRGLLHTAHATGTFAGMDEVEFGPEITETFKGRARRDGTWKDVSKDVTYPKWAKITVYRIVSGHKAAFPAILYFKESVARTGNMEANGNLPAYFGVPTRIWADKPFMMLRKCAVAAALREAFPTLDFTVDEMAGREVAEVIVTEAPIANPETGSEPSNVAPSTEGARSDEPARIGGESAQRPVENERARSFGQLDLETLEWIARQNDAALSTGGFDAARAHMTASLDPRFLGLGESVLAASRAIQDSPKAGKVGPWLDRAIGSLPRSYDQAVTHISNQLRDGGIDTAMAEAMTLIIDFQGALATARDTRQAA</sequence>
<comment type="caution">
    <text evidence="2">The sequence shown here is derived from an EMBL/GenBank/DDBJ whole genome shotgun (WGS) entry which is preliminary data.</text>
</comment>
<dbReference type="EMBL" id="QFPW01000010">
    <property type="protein sequence ID" value="PZQ48829.1"/>
    <property type="molecule type" value="Genomic_DNA"/>
</dbReference>
<dbReference type="InterPro" id="IPR018330">
    <property type="entry name" value="RecT_fam"/>
</dbReference>